<evidence type="ECO:0000313" key="4">
    <source>
        <dbReference type="EMBL" id="MCE8020390.1"/>
    </source>
</evidence>
<keyword evidence="5" id="KW-1185">Reference proteome</keyword>
<evidence type="ECO:0000256" key="2">
    <source>
        <dbReference type="ARBA" id="ARBA00022679"/>
    </source>
</evidence>
<dbReference type="InterPro" id="IPR038375">
    <property type="entry name" value="NDUFAF7_sf"/>
</dbReference>
<dbReference type="Pfam" id="PF02636">
    <property type="entry name" value="Methyltransf_28"/>
    <property type="match status" value="1"/>
</dbReference>
<sequence length="524" mass="58160">MHSSIAKNEANPYPALGLRLDPRFVSALVEYVRARGSIPFAEFMECSLYGVHGEGGYYNSGIVSIGNTRNDDFLTAPERSRYFGRTLAKVLVDMHVAMGRPGHFDVVEMGAGNGTLARDILQTLQDEHNVLHGALRYTILERSRALILRQRNALARWPRVRWVHANADRLPLRKIRGVFLSNELPDAFPVHRAVVRHGELKEVYVTLNSHGNFSEEERSPSVALAAVLMDLNKVFPIAAQPEGEQLTVNVRAMHWMRELGMALDEGYVLTFDYGGPGVIRKAPYTVFDWEQYPLDIAYRYPGTVDMTSHVDPIILAKIGAGEGLVPIATAKAPQGVYTQPAFLKAYGLRESLRREKDSILRNSGLRLLGKDYSNFFALVQRKSRQHSRGPDKSTSRKGPPSRAAPVRLEGCTHVYRLGDIPALNGVSRRGGLPAGYYVHFMQLPNMDVSFSSFCRGKVICSGRIGMDGRICWPDTLRVRATHDTYIVVTCLPASEVDDLLVQGERLAGSASRCAHGCLFGEAEP</sequence>
<dbReference type="RefSeq" id="WP_234273731.1">
    <property type="nucleotide sequence ID" value="NZ_JABFTT010000006.1"/>
</dbReference>
<evidence type="ECO:0000313" key="5">
    <source>
        <dbReference type="Proteomes" id="UP001320122"/>
    </source>
</evidence>
<protein>
    <recommendedName>
        <fullName evidence="6">Protein arginine methyltransferase NDUFAF7</fullName>
    </recommendedName>
</protein>
<dbReference type="SUPFAM" id="SSF53335">
    <property type="entry name" value="S-adenosyl-L-methionine-dependent methyltransferases"/>
    <property type="match status" value="1"/>
</dbReference>
<dbReference type="EMBL" id="JABFTT010000006">
    <property type="protein sequence ID" value="MCE8020390.1"/>
    <property type="molecule type" value="Genomic_DNA"/>
</dbReference>
<evidence type="ECO:0008006" key="6">
    <source>
        <dbReference type="Google" id="ProtNLM"/>
    </source>
</evidence>
<comment type="caution">
    <text evidence="4">The sequence shown here is derived from an EMBL/GenBank/DDBJ whole genome shotgun (WGS) entry which is preliminary data.</text>
</comment>
<feature type="region of interest" description="Disordered" evidence="3">
    <location>
        <begin position="381"/>
        <end position="405"/>
    </location>
</feature>
<dbReference type="Gene3D" id="3.40.50.12710">
    <property type="match status" value="1"/>
</dbReference>
<keyword evidence="1" id="KW-0489">Methyltransferase</keyword>
<organism evidence="4 5">
    <name type="scientific">Billgrantia zhangzhouensis</name>
    <dbReference type="NCBI Taxonomy" id="2733481"/>
    <lineage>
        <taxon>Bacteria</taxon>
        <taxon>Pseudomonadati</taxon>
        <taxon>Pseudomonadota</taxon>
        <taxon>Gammaproteobacteria</taxon>
        <taxon>Oceanospirillales</taxon>
        <taxon>Halomonadaceae</taxon>
        <taxon>Billgrantia</taxon>
    </lineage>
</organism>
<dbReference type="PANTHER" id="PTHR12049:SF7">
    <property type="entry name" value="PROTEIN ARGININE METHYLTRANSFERASE NDUFAF7, MITOCHONDRIAL"/>
    <property type="match status" value="1"/>
</dbReference>
<dbReference type="Proteomes" id="UP001320122">
    <property type="component" value="Unassembled WGS sequence"/>
</dbReference>
<dbReference type="PANTHER" id="PTHR12049">
    <property type="entry name" value="PROTEIN ARGININE METHYLTRANSFERASE NDUFAF7, MITOCHONDRIAL"/>
    <property type="match status" value="1"/>
</dbReference>
<evidence type="ECO:0000256" key="3">
    <source>
        <dbReference type="SAM" id="MobiDB-lite"/>
    </source>
</evidence>
<dbReference type="InterPro" id="IPR003788">
    <property type="entry name" value="NDUFAF7"/>
</dbReference>
<proteinExistence type="predicted"/>
<evidence type="ECO:0000256" key="1">
    <source>
        <dbReference type="ARBA" id="ARBA00022603"/>
    </source>
</evidence>
<gene>
    <name evidence="4" type="ORF">HOP51_09770</name>
</gene>
<accession>A0ABS9AF95</accession>
<reference evidence="4 5" key="1">
    <citation type="journal article" date="2021" name="Front. Microbiol.">
        <title>Aerobic Denitrification and Heterotrophic Sulfur Oxidation in the Genus Halomonas Revealed by Six Novel Species Characterizations and Genome-Based Analysis.</title>
        <authorList>
            <person name="Wang L."/>
            <person name="Shao Z."/>
        </authorList>
    </citation>
    <scope>NUCLEOTIDE SEQUENCE [LARGE SCALE GENOMIC DNA]</scope>
    <source>
        <strain evidence="4 5">MCCC 1A11036</strain>
    </source>
</reference>
<keyword evidence="2" id="KW-0808">Transferase</keyword>
<dbReference type="CDD" id="cd02440">
    <property type="entry name" value="AdoMet_MTases"/>
    <property type="match status" value="1"/>
</dbReference>
<dbReference type="InterPro" id="IPR029063">
    <property type="entry name" value="SAM-dependent_MTases_sf"/>
</dbReference>
<name>A0ABS9AF95_9GAMM</name>